<feature type="region of interest" description="Disordered" evidence="2">
    <location>
        <begin position="126"/>
        <end position="145"/>
    </location>
</feature>
<dbReference type="EMBL" id="OVEO01000017">
    <property type="protein sequence ID" value="SPR01303.1"/>
    <property type="molecule type" value="Genomic_DNA"/>
</dbReference>
<dbReference type="GO" id="GO:0034272">
    <property type="term" value="C:phosphatidylinositol 3-kinase complex, class III, type II"/>
    <property type="evidence" value="ECO:0007669"/>
    <property type="project" value="TreeGrafter"/>
</dbReference>
<evidence type="ECO:0000256" key="1">
    <source>
        <dbReference type="ARBA" id="ARBA00005965"/>
    </source>
</evidence>
<dbReference type="Gene3D" id="1.10.418.40">
    <property type="entry name" value="Autophagy protein 6/Beclin 1"/>
    <property type="match status" value="1"/>
</dbReference>
<dbReference type="Proteomes" id="UP000290189">
    <property type="component" value="Unassembled WGS sequence"/>
</dbReference>
<feature type="domain" description="Atg6 BARA" evidence="3">
    <location>
        <begin position="221"/>
        <end position="395"/>
    </location>
</feature>
<dbReference type="GO" id="GO:0043548">
    <property type="term" value="F:phosphatidylinositol 3-kinase binding"/>
    <property type="evidence" value="ECO:0007669"/>
    <property type="project" value="TreeGrafter"/>
</dbReference>
<dbReference type="GO" id="GO:0030674">
    <property type="term" value="F:protein-macromolecule adaptor activity"/>
    <property type="evidence" value="ECO:0007669"/>
    <property type="project" value="TreeGrafter"/>
</dbReference>
<dbReference type="GO" id="GO:0000423">
    <property type="term" value="P:mitophagy"/>
    <property type="evidence" value="ECO:0007669"/>
    <property type="project" value="TreeGrafter"/>
</dbReference>
<protein>
    <recommendedName>
        <fullName evidence="7">Atg6 BARA domain-containing protein</fullName>
    </recommendedName>
</protein>
<sequence>MECQSCGAQIELSLGRAQTTTTTTVLQRDANTDEDVQLDDALTESFVMLDRHVGDEEAPVDPTSNAELFQAMTRIWEVASEQASCDMPLCTVCVANVFREQNRKIQELEAERAAYKQVLDSLETLTQQDVNQQHSSSEEPLRKIDRQEDELLQQLRDMQKLKLDLTEKARELDDQTARVSELEKAFWTAQRQLTSSAMRAQFEEAALAEVARRAEHELEELKRTNIYDDAFHIYYEGHFGTINGFRLGRLPSQPVDWSETNAALGQAVLLLDTIAKRTRGFEFSKYELTPKGSFSRMGIKGEKTTLELYGSNDLSLGKLWWYRRFDSAMVKFATCVKEYCLFAEAQSGHKVMQYQIDDHMINGVSVKLQFNQEAKWTKAMKFLLINLKFAVAWCVKQEHAE</sequence>
<evidence type="ECO:0000259" key="4">
    <source>
        <dbReference type="Pfam" id="PF17675"/>
    </source>
</evidence>
<evidence type="ECO:0008006" key="7">
    <source>
        <dbReference type="Google" id="ProtNLM"/>
    </source>
</evidence>
<reference evidence="5 6" key="1">
    <citation type="submission" date="2018-03" db="EMBL/GenBank/DDBJ databases">
        <authorList>
            <person name="Fogelqvist J."/>
        </authorList>
    </citation>
    <scope>NUCLEOTIDE SEQUENCE [LARGE SCALE GENOMIC DNA]</scope>
</reference>
<dbReference type="GO" id="GO:0045324">
    <property type="term" value="P:late endosome to vacuole transport"/>
    <property type="evidence" value="ECO:0007669"/>
    <property type="project" value="TreeGrafter"/>
</dbReference>
<dbReference type="Pfam" id="PF17675">
    <property type="entry name" value="APG6_N"/>
    <property type="match status" value="1"/>
</dbReference>
<dbReference type="PANTHER" id="PTHR12768:SF4">
    <property type="entry name" value="BECLIN-1"/>
    <property type="match status" value="1"/>
</dbReference>
<evidence type="ECO:0000313" key="5">
    <source>
        <dbReference type="EMBL" id="SPR01303.1"/>
    </source>
</evidence>
<keyword evidence="5" id="KW-0496">Mitochondrion</keyword>
<evidence type="ECO:0000256" key="2">
    <source>
        <dbReference type="SAM" id="MobiDB-lite"/>
    </source>
</evidence>
<feature type="compositionally biased region" description="Polar residues" evidence="2">
    <location>
        <begin position="126"/>
        <end position="135"/>
    </location>
</feature>
<dbReference type="AlphaFoldDB" id="A0A3P3YM82"/>
<evidence type="ECO:0000259" key="3">
    <source>
        <dbReference type="Pfam" id="PF04111"/>
    </source>
</evidence>
<comment type="similarity">
    <text evidence="1">Belongs to the beclin family.</text>
</comment>
<dbReference type="InterPro" id="IPR007243">
    <property type="entry name" value="Atg6/Beclin"/>
</dbReference>
<gene>
    <name evidence="5" type="ORF">PLBR_LOCUS8518</name>
</gene>
<dbReference type="InterPro" id="IPR038274">
    <property type="entry name" value="Atg6/Beclin_C_sf"/>
</dbReference>
<dbReference type="InterPro" id="IPR040455">
    <property type="entry name" value="Atg6_BARA"/>
</dbReference>
<geneLocation type="mitochondrion" evidence="5"/>
<evidence type="ECO:0000313" key="6">
    <source>
        <dbReference type="Proteomes" id="UP000290189"/>
    </source>
</evidence>
<dbReference type="GO" id="GO:0000407">
    <property type="term" value="C:phagophore assembly site"/>
    <property type="evidence" value="ECO:0007669"/>
    <property type="project" value="TreeGrafter"/>
</dbReference>
<dbReference type="GO" id="GO:0000045">
    <property type="term" value="P:autophagosome assembly"/>
    <property type="evidence" value="ECO:0007669"/>
    <property type="project" value="TreeGrafter"/>
</dbReference>
<feature type="domain" description="Atg6/beclin coiled-coil" evidence="4">
    <location>
        <begin position="88"/>
        <end position="209"/>
    </location>
</feature>
<dbReference type="GO" id="GO:0034271">
    <property type="term" value="C:phosphatidylinositol 3-kinase complex, class III, type I"/>
    <property type="evidence" value="ECO:0007669"/>
    <property type="project" value="TreeGrafter"/>
</dbReference>
<feature type="compositionally biased region" description="Basic and acidic residues" evidence="2">
    <location>
        <begin position="136"/>
        <end position="145"/>
    </location>
</feature>
<proteinExistence type="inferred from homology"/>
<dbReference type="GO" id="GO:0006995">
    <property type="term" value="P:cellular response to nitrogen starvation"/>
    <property type="evidence" value="ECO:0007669"/>
    <property type="project" value="TreeGrafter"/>
</dbReference>
<dbReference type="InterPro" id="IPR041691">
    <property type="entry name" value="Atg6/beclin_CC"/>
</dbReference>
<accession>A0A3P3YM82</accession>
<name>A0A3P3YM82_PLABS</name>
<organism evidence="5 6">
    <name type="scientific">Plasmodiophora brassicae</name>
    <name type="common">Clubroot disease agent</name>
    <dbReference type="NCBI Taxonomy" id="37360"/>
    <lineage>
        <taxon>Eukaryota</taxon>
        <taxon>Sar</taxon>
        <taxon>Rhizaria</taxon>
        <taxon>Endomyxa</taxon>
        <taxon>Phytomyxea</taxon>
        <taxon>Plasmodiophorida</taxon>
        <taxon>Plasmodiophoridae</taxon>
        <taxon>Plasmodiophora</taxon>
    </lineage>
</organism>
<dbReference type="PANTHER" id="PTHR12768">
    <property type="entry name" value="BECLIN 1"/>
    <property type="match status" value="1"/>
</dbReference>
<dbReference type="Pfam" id="PF04111">
    <property type="entry name" value="APG6"/>
    <property type="match status" value="1"/>
</dbReference>